<reference evidence="2" key="1">
    <citation type="submission" date="2022-11" db="UniProtKB">
        <authorList>
            <consortium name="WormBaseParasite"/>
        </authorList>
    </citation>
    <scope>IDENTIFICATION</scope>
</reference>
<dbReference type="WBParaSite" id="nRc.2.0.1.t37564-RA">
    <property type="protein sequence ID" value="nRc.2.0.1.t37564-RA"/>
    <property type="gene ID" value="nRc.2.0.1.g37564"/>
</dbReference>
<organism evidence="1 2">
    <name type="scientific">Romanomermis culicivorax</name>
    <name type="common">Nematode worm</name>
    <dbReference type="NCBI Taxonomy" id="13658"/>
    <lineage>
        <taxon>Eukaryota</taxon>
        <taxon>Metazoa</taxon>
        <taxon>Ecdysozoa</taxon>
        <taxon>Nematoda</taxon>
        <taxon>Enoplea</taxon>
        <taxon>Dorylaimia</taxon>
        <taxon>Mermithida</taxon>
        <taxon>Mermithoidea</taxon>
        <taxon>Mermithidae</taxon>
        <taxon>Romanomermis</taxon>
    </lineage>
</organism>
<evidence type="ECO:0000313" key="2">
    <source>
        <dbReference type="WBParaSite" id="nRc.2.0.1.t37564-RA"/>
    </source>
</evidence>
<accession>A0A915KI28</accession>
<dbReference type="Proteomes" id="UP000887565">
    <property type="component" value="Unplaced"/>
</dbReference>
<sequence>MFNASTKLFLTISGAIFHVTICPKAITIVPLDAGSSTIFRISASSISTVVFRCLQEPTKGVMSRALGRS</sequence>
<evidence type="ECO:0000313" key="1">
    <source>
        <dbReference type="Proteomes" id="UP000887565"/>
    </source>
</evidence>
<proteinExistence type="predicted"/>
<protein>
    <submittedName>
        <fullName evidence="2">Secreted protein</fullName>
    </submittedName>
</protein>
<name>A0A915KI28_ROMCU</name>
<keyword evidence="1" id="KW-1185">Reference proteome</keyword>
<dbReference type="AlphaFoldDB" id="A0A915KI28"/>